<dbReference type="EMBL" id="BNAY01000002">
    <property type="protein sequence ID" value="GHH12796.1"/>
    <property type="molecule type" value="Genomic_DNA"/>
</dbReference>
<gene>
    <name evidence="2" type="ORF">GCM10017790_24690</name>
</gene>
<evidence type="ECO:0000313" key="2">
    <source>
        <dbReference type="EMBL" id="GHH12796.1"/>
    </source>
</evidence>
<comment type="caution">
    <text evidence="2">The sequence shown here is derived from an EMBL/GenBank/DDBJ whole genome shotgun (WGS) entry which is preliminary data.</text>
</comment>
<dbReference type="Proteomes" id="UP000635387">
    <property type="component" value="Unassembled WGS sequence"/>
</dbReference>
<organism evidence="2 3">
    <name type="scientific">Amycolatopsis oliviviridis</name>
    <dbReference type="NCBI Taxonomy" id="1471590"/>
    <lineage>
        <taxon>Bacteria</taxon>
        <taxon>Bacillati</taxon>
        <taxon>Actinomycetota</taxon>
        <taxon>Actinomycetes</taxon>
        <taxon>Pseudonocardiales</taxon>
        <taxon>Pseudonocardiaceae</taxon>
        <taxon>Amycolatopsis</taxon>
    </lineage>
</organism>
<proteinExistence type="predicted"/>
<dbReference type="Pfam" id="PF06259">
    <property type="entry name" value="Abhydrolase_8"/>
    <property type="match status" value="1"/>
</dbReference>
<dbReference type="SUPFAM" id="SSF53474">
    <property type="entry name" value="alpha/beta-Hydrolases"/>
    <property type="match status" value="1"/>
</dbReference>
<accession>A0ABQ3LE59</accession>
<name>A0ABQ3LE59_9PSEU</name>
<feature type="domain" description="DUF1023" evidence="1">
    <location>
        <begin position="275"/>
        <end position="422"/>
    </location>
</feature>
<reference evidence="3" key="1">
    <citation type="journal article" date="2019" name="Int. J. Syst. Evol. Microbiol.">
        <title>The Global Catalogue of Microorganisms (GCM) 10K type strain sequencing project: providing services to taxonomists for standard genome sequencing and annotation.</title>
        <authorList>
            <consortium name="The Broad Institute Genomics Platform"/>
            <consortium name="The Broad Institute Genome Sequencing Center for Infectious Disease"/>
            <person name="Wu L."/>
            <person name="Ma J."/>
        </authorList>
    </citation>
    <scope>NUCLEOTIDE SEQUENCE [LARGE SCALE GENOMIC DNA]</scope>
    <source>
        <strain evidence="3">CGMCC 4.7683</strain>
    </source>
</reference>
<dbReference type="InterPro" id="IPR010427">
    <property type="entry name" value="DUF1023"/>
</dbReference>
<protein>
    <recommendedName>
        <fullName evidence="1">DUF1023 domain-containing protein</fullName>
    </recommendedName>
</protein>
<evidence type="ECO:0000313" key="3">
    <source>
        <dbReference type="Proteomes" id="UP000635387"/>
    </source>
</evidence>
<sequence>MLTWGDVRRWDPAAIGRVADALNVGCARIIAANDDVEAMARLTGWTGDAATAALTRGESLTSTLERLVAEAAAVRRGAHEVQIALDRIVAFVRETDELASRHGLLIGAGGEIALSGGSARPDQPRVKAELADRIEQLLRRATDVDADFADIMRRALRGEITEQGGDTLAQAADAGAAQSGLSIIGPPENGSPGDNKAWWASLSDTAKVALLQGNPGLVGNLDGIPAADRDAANRAVLAREIARLQGDPKLRGLEAIQQRLDRSDPQAFLLGLDTGGDGKAIVSAGNPDTAVNVATYVPGTGSELSKIGGDLNRSDKMWAAATTSGSPSTAVITWLGYDAPNEITDAASAKYADGGKAALAGFQDGLRETHQGPPSHNTVMGHSYGTTVVGHAARDGGLAADELVFVASPGVGAHDVSQLHLDGVDPGETGKHVHSTVAEHDMINLANVEIAGYDPILGQDPTDADFGGQVFTSAPGTDGWGGYSTEAHSEYWEDNNPSLNNLGQIIAGKPTT</sequence>
<evidence type="ECO:0000259" key="1">
    <source>
        <dbReference type="Pfam" id="PF06259"/>
    </source>
</evidence>
<dbReference type="RefSeq" id="WP_191254570.1">
    <property type="nucleotide sequence ID" value="NZ_BNAY01000002.1"/>
</dbReference>
<dbReference type="InterPro" id="IPR029058">
    <property type="entry name" value="AB_hydrolase_fold"/>
</dbReference>
<keyword evidence="3" id="KW-1185">Reference proteome</keyword>